<keyword evidence="4" id="KW-1185">Reference proteome</keyword>
<proteinExistence type="predicted"/>
<dbReference type="SUPFAM" id="SSF51735">
    <property type="entry name" value="NAD(P)-binding Rossmann-fold domains"/>
    <property type="match status" value="1"/>
</dbReference>
<evidence type="ECO:0000259" key="2">
    <source>
        <dbReference type="Pfam" id="PF22725"/>
    </source>
</evidence>
<dbReference type="Pfam" id="PF22725">
    <property type="entry name" value="GFO_IDH_MocA_C3"/>
    <property type="match status" value="1"/>
</dbReference>
<dbReference type="Gene3D" id="3.30.360.10">
    <property type="entry name" value="Dihydrodipicolinate Reductase, domain 2"/>
    <property type="match status" value="1"/>
</dbReference>
<dbReference type="InterPro" id="IPR051450">
    <property type="entry name" value="Gfo/Idh/MocA_Oxidoreductases"/>
</dbReference>
<dbReference type="EMBL" id="VIWU01000001">
    <property type="protein sequence ID" value="TWF79012.1"/>
    <property type="molecule type" value="Genomic_DNA"/>
</dbReference>
<dbReference type="InterPro" id="IPR036291">
    <property type="entry name" value="NAD(P)-bd_dom_sf"/>
</dbReference>
<dbReference type="AlphaFoldDB" id="A0A561SVX2"/>
<evidence type="ECO:0000259" key="1">
    <source>
        <dbReference type="Pfam" id="PF01408"/>
    </source>
</evidence>
<dbReference type="PANTHER" id="PTHR43377:SF1">
    <property type="entry name" value="BILIVERDIN REDUCTASE A"/>
    <property type="match status" value="1"/>
</dbReference>
<dbReference type="RefSeq" id="WP_281287910.1">
    <property type="nucleotide sequence ID" value="NZ_VIWU01000001.1"/>
</dbReference>
<dbReference type="PANTHER" id="PTHR43377">
    <property type="entry name" value="BILIVERDIN REDUCTASE A"/>
    <property type="match status" value="1"/>
</dbReference>
<sequence>MNGILRAGLVGLGHMGRHHVRVLRSLPGVEFVAAVDAREDVRQRGAATGLEVVESVSELVRRGIDLCVVSSPTGTHEEIALELAEAGVATLIEKPVSHSSKSAQKILEAFQRSGVVGCVGHIERYNPALQQMRLRLDHGELGELYQVFTRRQGPFPARIADSGVIMDLASHDIDLTAWVTRSSYRSIAARTAHRSGREHEDLVSTVAELENGVVVTHLVNWLSPLKERVTTVTGERGCFTADTVTADLTFFKNGSEPVQWDRVASFRGVTEGDMIRYAIPKPEPLSTELSNFVAAVRGEAAEVVSLEEGLVTVRVAELMRESARAGRTVEVVL</sequence>
<dbReference type="Pfam" id="PF01408">
    <property type="entry name" value="GFO_IDH_MocA"/>
    <property type="match status" value="1"/>
</dbReference>
<gene>
    <name evidence="3" type="ORF">FHX44_114938</name>
</gene>
<feature type="domain" description="Gfo/Idh/MocA-like oxidoreductase N-terminal" evidence="1">
    <location>
        <begin position="6"/>
        <end position="121"/>
    </location>
</feature>
<evidence type="ECO:0000313" key="4">
    <source>
        <dbReference type="Proteomes" id="UP000321261"/>
    </source>
</evidence>
<dbReference type="Gene3D" id="3.40.50.720">
    <property type="entry name" value="NAD(P)-binding Rossmann-like Domain"/>
    <property type="match status" value="1"/>
</dbReference>
<dbReference type="InterPro" id="IPR055170">
    <property type="entry name" value="GFO_IDH_MocA-like_dom"/>
</dbReference>
<comment type="caution">
    <text evidence="3">The sequence shown here is derived from an EMBL/GenBank/DDBJ whole genome shotgun (WGS) entry which is preliminary data.</text>
</comment>
<organism evidence="3 4">
    <name type="scientific">Pseudonocardia hierapolitana</name>
    <dbReference type="NCBI Taxonomy" id="1128676"/>
    <lineage>
        <taxon>Bacteria</taxon>
        <taxon>Bacillati</taxon>
        <taxon>Actinomycetota</taxon>
        <taxon>Actinomycetes</taxon>
        <taxon>Pseudonocardiales</taxon>
        <taxon>Pseudonocardiaceae</taxon>
        <taxon>Pseudonocardia</taxon>
    </lineage>
</organism>
<dbReference type="Proteomes" id="UP000321261">
    <property type="component" value="Unassembled WGS sequence"/>
</dbReference>
<name>A0A561SVX2_9PSEU</name>
<dbReference type="InterPro" id="IPR000683">
    <property type="entry name" value="Gfo/Idh/MocA-like_OxRdtase_N"/>
</dbReference>
<reference evidence="3 4" key="1">
    <citation type="submission" date="2019-06" db="EMBL/GenBank/DDBJ databases">
        <title>Sequencing the genomes of 1000 actinobacteria strains.</title>
        <authorList>
            <person name="Klenk H.-P."/>
        </authorList>
    </citation>
    <scope>NUCLEOTIDE SEQUENCE [LARGE SCALE GENOMIC DNA]</scope>
    <source>
        <strain evidence="3 4">DSM 45671</strain>
    </source>
</reference>
<dbReference type="GO" id="GO:0000166">
    <property type="term" value="F:nucleotide binding"/>
    <property type="evidence" value="ECO:0007669"/>
    <property type="project" value="InterPro"/>
</dbReference>
<accession>A0A561SVX2</accession>
<feature type="domain" description="GFO/IDH/MocA-like oxidoreductase" evidence="2">
    <location>
        <begin position="130"/>
        <end position="239"/>
    </location>
</feature>
<evidence type="ECO:0000313" key="3">
    <source>
        <dbReference type="EMBL" id="TWF79012.1"/>
    </source>
</evidence>
<dbReference type="SUPFAM" id="SSF55347">
    <property type="entry name" value="Glyceraldehyde-3-phosphate dehydrogenase-like, C-terminal domain"/>
    <property type="match status" value="1"/>
</dbReference>
<protein>
    <submittedName>
        <fullName evidence="3">Putative dehydrogenase</fullName>
    </submittedName>
</protein>